<reference evidence="3" key="1">
    <citation type="submission" date="2020-05" db="EMBL/GenBank/DDBJ databases">
        <authorList>
            <person name="Chiriac C."/>
            <person name="Salcher M."/>
            <person name="Ghai R."/>
            <person name="Kavagutti S V."/>
        </authorList>
    </citation>
    <scope>NUCLEOTIDE SEQUENCE</scope>
</reference>
<dbReference type="InterPro" id="IPR009045">
    <property type="entry name" value="Zn_M74/Hedgehog-like"/>
</dbReference>
<name>A0A6J6T2B0_9ZZZZ</name>
<accession>A0A6J6T2B0</accession>
<feature type="domain" description="D-alanyl-D-alanine carboxypeptidase-like core" evidence="2">
    <location>
        <begin position="82"/>
        <end position="179"/>
    </location>
</feature>
<evidence type="ECO:0000259" key="2">
    <source>
        <dbReference type="Pfam" id="PF02557"/>
    </source>
</evidence>
<dbReference type="GO" id="GO:0006508">
    <property type="term" value="P:proteolysis"/>
    <property type="evidence" value="ECO:0007669"/>
    <property type="project" value="InterPro"/>
</dbReference>
<evidence type="ECO:0000256" key="1">
    <source>
        <dbReference type="SAM" id="Phobius"/>
    </source>
</evidence>
<dbReference type="InterPro" id="IPR052179">
    <property type="entry name" value="DD-CPase-like"/>
</dbReference>
<keyword evidence="1" id="KW-0472">Membrane</keyword>
<dbReference type="PANTHER" id="PTHR34385:SF1">
    <property type="entry name" value="PEPTIDOGLYCAN L-ALANYL-D-GLUTAMATE ENDOPEPTIDASE CWLK"/>
    <property type="match status" value="1"/>
</dbReference>
<dbReference type="CDD" id="cd14846">
    <property type="entry name" value="Peptidase_M15_like"/>
    <property type="match status" value="1"/>
</dbReference>
<protein>
    <submittedName>
        <fullName evidence="3">Unannotated protein</fullName>
    </submittedName>
</protein>
<dbReference type="PANTHER" id="PTHR34385">
    <property type="entry name" value="D-ALANYL-D-ALANINE CARBOXYPEPTIDASE"/>
    <property type="match status" value="1"/>
</dbReference>
<feature type="transmembrane region" description="Helical" evidence="1">
    <location>
        <begin position="6"/>
        <end position="26"/>
    </location>
</feature>
<dbReference type="GO" id="GO:0008233">
    <property type="term" value="F:peptidase activity"/>
    <property type="evidence" value="ECO:0007669"/>
    <property type="project" value="InterPro"/>
</dbReference>
<dbReference type="InterPro" id="IPR003709">
    <property type="entry name" value="VanY-like_core_dom"/>
</dbReference>
<dbReference type="AlphaFoldDB" id="A0A6J6T2B0"/>
<dbReference type="Gene3D" id="3.30.1380.10">
    <property type="match status" value="1"/>
</dbReference>
<sequence length="220" mass="24791">MFKKHWDLFALGAWYIAIITVVVFTIQGSKIDEIPISVQKLLCFDVSTKVLRQSDTKILCSSNEEPLGTLPIRHDVERPTALNRTFEVRFLAAQAAAEKLGYNLRITSGFRSRDLQARLFADAVRRYGSEEEASKWVLPKDISNHPWGTAIDVNYPGDKIAVKWLEDNGSLFGLCRIYKNEWWHFEPVIAPGDACPPMMENALTSLENSETLATSATTNN</sequence>
<gene>
    <name evidence="3" type="ORF">UFOPK2788_00795</name>
</gene>
<proteinExistence type="predicted"/>
<dbReference type="Pfam" id="PF02557">
    <property type="entry name" value="VanY"/>
    <property type="match status" value="1"/>
</dbReference>
<organism evidence="3">
    <name type="scientific">freshwater metagenome</name>
    <dbReference type="NCBI Taxonomy" id="449393"/>
    <lineage>
        <taxon>unclassified sequences</taxon>
        <taxon>metagenomes</taxon>
        <taxon>ecological metagenomes</taxon>
    </lineage>
</organism>
<dbReference type="SUPFAM" id="SSF55166">
    <property type="entry name" value="Hedgehog/DD-peptidase"/>
    <property type="match status" value="1"/>
</dbReference>
<keyword evidence="1" id="KW-1133">Transmembrane helix</keyword>
<keyword evidence="1" id="KW-0812">Transmembrane</keyword>
<evidence type="ECO:0000313" key="3">
    <source>
        <dbReference type="EMBL" id="CAB4741291.1"/>
    </source>
</evidence>
<dbReference type="EMBL" id="CAEZYV010000124">
    <property type="protein sequence ID" value="CAB4741291.1"/>
    <property type="molecule type" value="Genomic_DNA"/>
</dbReference>